<evidence type="ECO:0000256" key="8">
    <source>
        <dbReference type="ARBA" id="ARBA00022853"/>
    </source>
</evidence>
<feature type="zinc finger region" description="TAZ-type" evidence="15">
    <location>
        <begin position="1"/>
        <end position="53"/>
    </location>
</feature>
<dbReference type="Pfam" id="PF00439">
    <property type="entry name" value="Bromodomain"/>
    <property type="match status" value="1"/>
</dbReference>
<evidence type="ECO:0000256" key="2">
    <source>
        <dbReference type="ARBA" id="ARBA00013184"/>
    </source>
</evidence>
<evidence type="ECO:0000259" key="17">
    <source>
        <dbReference type="PROSITE" id="PS50014"/>
    </source>
</evidence>
<evidence type="ECO:0000256" key="5">
    <source>
        <dbReference type="ARBA" id="ARBA00022737"/>
    </source>
</evidence>
<dbReference type="GO" id="GO:0004402">
    <property type="term" value="F:histone acetyltransferase activity"/>
    <property type="evidence" value="ECO:0007669"/>
    <property type="project" value="InterPro"/>
</dbReference>
<dbReference type="SUPFAM" id="SSF47040">
    <property type="entry name" value="Kix domain of CBP (creb binding protein)"/>
    <property type="match status" value="1"/>
</dbReference>
<dbReference type="SUPFAM" id="SSF47370">
    <property type="entry name" value="Bromodomain"/>
    <property type="match status" value="1"/>
</dbReference>
<dbReference type="CDD" id="cd15802">
    <property type="entry name" value="RING_CBP-p300"/>
    <property type="match status" value="1"/>
</dbReference>
<dbReference type="EMBL" id="CAJPEV010005973">
    <property type="protein sequence ID" value="CAG0903715.1"/>
    <property type="molecule type" value="Genomic_DNA"/>
</dbReference>
<dbReference type="SMART" id="SM00297">
    <property type="entry name" value="BROMO"/>
    <property type="match status" value="1"/>
</dbReference>
<dbReference type="Gene3D" id="3.30.40.10">
    <property type="entry name" value="Zinc/RING finger domain, C3HC4 (zinc finger)"/>
    <property type="match status" value="1"/>
</dbReference>
<feature type="region of interest" description="Disordered" evidence="16">
    <location>
        <begin position="445"/>
        <end position="580"/>
    </location>
</feature>
<dbReference type="PANTHER" id="PTHR13808">
    <property type="entry name" value="CBP/P300-RELATED"/>
    <property type="match status" value="1"/>
</dbReference>
<reference evidence="21" key="1">
    <citation type="submission" date="2020-11" db="EMBL/GenBank/DDBJ databases">
        <authorList>
            <person name="Tran Van P."/>
        </authorList>
    </citation>
    <scope>NUCLEOTIDE SEQUENCE</scope>
</reference>
<evidence type="ECO:0000256" key="9">
    <source>
        <dbReference type="ARBA" id="ARBA00023015"/>
    </source>
</evidence>
<feature type="compositionally biased region" description="Low complexity" evidence="16">
    <location>
        <begin position="474"/>
        <end position="486"/>
    </location>
</feature>
<dbReference type="SMART" id="SM01250">
    <property type="entry name" value="KAT11"/>
    <property type="match status" value="1"/>
</dbReference>
<dbReference type="PROSITE" id="PS51727">
    <property type="entry name" value="CBP_P300_HAT"/>
    <property type="match status" value="1"/>
</dbReference>
<feature type="region of interest" description="Disordered" evidence="16">
    <location>
        <begin position="334"/>
        <end position="377"/>
    </location>
</feature>
<dbReference type="Gene3D" id="1.10.246.20">
    <property type="entry name" value="Coactivator CBP, KIX domain"/>
    <property type="match status" value="1"/>
</dbReference>
<evidence type="ECO:0000259" key="20">
    <source>
        <dbReference type="PROSITE" id="PS51727"/>
    </source>
</evidence>
<dbReference type="InterPro" id="IPR035898">
    <property type="entry name" value="TAZ_dom_sf"/>
</dbReference>
<evidence type="ECO:0000259" key="19">
    <source>
        <dbReference type="PROSITE" id="PS50952"/>
    </source>
</evidence>
<dbReference type="PROSITE" id="PS50952">
    <property type="entry name" value="KIX"/>
    <property type="match status" value="1"/>
</dbReference>
<dbReference type="InterPro" id="IPR001487">
    <property type="entry name" value="Bromodomain"/>
</dbReference>
<evidence type="ECO:0000256" key="11">
    <source>
        <dbReference type="ARBA" id="ARBA00023163"/>
    </source>
</evidence>
<dbReference type="Pfam" id="PF06001">
    <property type="entry name" value="RING_CBP-p300"/>
    <property type="match status" value="1"/>
</dbReference>
<evidence type="ECO:0000256" key="3">
    <source>
        <dbReference type="ARBA" id="ARBA00022679"/>
    </source>
</evidence>
<dbReference type="GO" id="GO:0008270">
    <property type="term" value="F:zinc ion binding"/>
    <property type="evidence" value="ECO:0007669"/>
    <property type="project" value="UniProtKB-KW"/>
</dbReference>
<feature type="domain" description="TAZ-type" evidence="18">
    <location>
        <begin position="1276"/>
        <end position="1355"/>
    </location>
</feature>
<feature type="compositionally biased region" description="Basic and acidic residues" evidence="16">
    <location>
        <begin position="118"/>
        <end position="129"/>
    </location>
</feature>
<keyword evidence="9" id="KW-0805">Transcription regulation</keyword>
<dbReference type="GO" id="GO:0005634">
    <property type="term" value="C:nucleus"/>
    <property type="evidence" value="ECO:0007669"/>
    <property type="project" value="UniProtKB-SubCell"/>
</dbReference>
<dbReference type="Gene3D" id="1.20.1020.10">
    <property type="entry name" value="TAZ domain"/>
    <property type="match status" value="2"/>
</dbReference>
<evidence type="ECO:0000256" key="4">
    <source>
        <dbReference type="ARBA" id="ARBA00022723"/>
    </source>
</evidence>
<dbReference type="EC" id="2.3.1.48" evidence="2"/>
<dbReference type="OrthoDB" id="899at2759"/>
<keyword evidence="3" id="KW-0808">Transferase</keyword>
<feature type="region of interest" description="Disordered" evidence="16">
    <location>
        <begin position="1427"/>
        <end position="1472"/>
    </location>
</feature>
<evidence type="ECO:0000256" key="10">
    <source>
        <dbReference type="ARBA" id="ARBA00023117"/>
    </source>
</evidence>
<evidence type="ECO:0000313" key="22">
    <source>
        <dbReference type="Proteomes" id="UP000677054"/>
    </source>
</evidence>
<comment type="subcellular location">
    <subcellularLocation>
        <location evidence="1">Nucleus</location>
    </subcellularLocation>
</comment>
<protein>
    <recommendedName>
        <fullName evidence="2">histone acetyltransferase</fullName>
        <ecNumber evidence="2">2.3.1.48</ecNumber>
    </recommendedName>
</protein>
<dbReference type="Gene3D" id="2.10.110.40">
    <property type="match status" value="1"/>
</dbReference>
<feature type="compositionally biased region" description="Low complexity" evidence="16">
    <location>
        <begin position="545"/>
        <end position="573"/>
    </location>
</feature>
<dbReference type="GO" id="GO:0045944">
    <property type="term" value="P:positive regulation of transcription by RNA polymerase II"/>
    <property type="evidence" value="ECO:0007669"/>
    <property type="project" value="TreeGrafter"/>
</dbReference>
<keyword evidence="4 15" id="KW-0479">Metal-binding</keyword>
<dbReference type="InterPro" id="IPR010303">
    <property type="entry name" value="RING_CBP-p300"/>
</dbReference>
<evidence type="ECO:0000256" key="6">
    <source>
        <dbReference type="ARBA" id="ARBA00022771"/>
    </source>
</evidence>
<dbReference type="GO" id="GO:0005667">
    <property type="term" value="C:transcription regulator complex"/>
    <property type="evidence" value="ECO:0007669"/>
    <property type="project" value="TreeGrafter"/>
</dbReference>
<keyword evidence="5" id="KW-0677">Repeat</keyword>
<dbReference type="InterPro" id="IPR031162">
    <property type="entry name" value="CBP_P300_HAT"/>
</dbReference>
<dbReference type="InterPro" id="IPR018359">
    <property type="entry name" value="Bromodomain_CS"/>
</dbReference>
<keyword evidence="22" id="KW-1185">Reference proteome</keyword>
<evidence type="ECO:0000259" key="18">
    <source>
        <dbReference type="PROSITE" id="PS50134"/>
    </source>
</evidence>
<evidence type="ECO:0000256" key="1">
    <source>
        <dbReference type="ARBA" id="ARBA00004123"/>
    </source>
</evidence>
<keyword evidence="7 15" id="KW-0862">Zinc</keyword>
<dbReference type="GO" id="GO:0003713">
    <property type="term" value="F:transcription coactivator activity"/>
    <property type="evidence" value="ECO:0007669"/>
    <property type="project" value="TreeGrafter"/>
</dbReference>
<feature type="domain" description="KIX" evidence="19">
    <location>
        <begin position="137"/>
        <end position="216"/>
    </location>
</feature>
<dbReference type="Gene3D" id="1.20.920.10">
    <property type="entry name" value="Bromodomain-like"/>
    <property type="match status" value="1"/>
</dbReference>
<name>A0A7R9AGS3_9CRUS</name>
<sequence>MLPHCQTMKKVLRHMANCQAGKSCCVPHCASSRQIISHWKNCHGADCSVCPPLETADGRPRKTQGPPTAPRDPNPEEWKRACESLGMPHLAAMGRPLRSEGTRGTVPRSPASSFQSTRETDAAGSEERPPVAAASGRDAKEWQKSVTPECRNNFINDLVTETFPANDATAAFDERVQALVAFAQKVERDVYETANSRPEYYHLLAERTYQIQKDLEEAQKNQGGMGQGLADSLERQLARHQGLSRLAQQPISGGTDDGWHDAAFDEATFHEPAFDEATFHEPAFDEATFHEPAFDETTFDEPNFDDSTFGERILCWMNAMVILDAGLRFSGMPHEASGGVPQPQERQWTGAPASISRPQGSLTRPGLPRRQSQRPRVFASDADFAKEIGSTDSAEGTVVPTAQTPSADTAFDFGSVPACSGDEIGISSYAAAFFFPTSMYRTSTPSDSFRQQWQQQNEVPPSSSPHISIASKTSGMRGSVSSMSVSAGNDREEPKHELISSNRKEEGGIRVNVEPVDVKKETSEGVKGLPSPSAVKIGGISDVEVPASCSSTTSSVPPDSSSSDAKPPTSSKPNKISFNPEELRQALMPSLVKLYRQDPESIPFRQPVDPQALGIPDYFDIVKQPMDLSTIKRRLDTGQYADPWQYVDDVWLMLDNAWLYNRRTSRVFKYCTKLAEVFEQEIDPVMISLGYCCGRKHVFSPQSLTCHGRRLCTIPKGAKYWCYQNSSPTKGFICDRYSFCRKCFKDIQGNSVTLGDDPSRPEIVIRKDQFVEMTNDAWDSEPFAECNECGRKLHQICVLHYDMPQGFTCDNCHKARGTKRKENRFGSKQLPTTRLGTYIENRVNNYLKKEEAGAGEVTIRVVASSDKIVEVKPGMRRKFTETGELCSEFPYRAKALFAFEEINGVDVCFFGMHVQEYGSNSPMPNTRRVYIACMDSVHFFRPKQFRTAVYHEILLGYLDYVKQLGFTTAHIRACPPREGDDYIFRCRPPEQKIPRPKRLQEWCKNMLDKGITDRIVLDYKVMDEGFRSACELPYFEGDFWPDFLEQSIRELDEEEKEERLKQATAAAECIGVREGVEGNDMIAAVILANSCTKKGQKKCDKSKQCKINQRKCTKNSGAANQNGNDLNSKILAAIEKHKEEFFVIRLHSAQSAASLENLVDPDPLLDCELMDGRDAFLTLARDKRLEFSSLRRAKFSTTIMLHELHKQGHYVGYICSRCRANVGSGYHCIEGEAHDLYAYLVLQKDNLCVACYEQHPQKVEKFGPLSEEGPSGERTPSTPTDQIQRCIQSLVHACQCRDASCRLQSCLKMKRALAHSRGCKKKSNNGCQICKKLITFFCYHAKNCQWMQQQELLVLNRQQEQVQQQQQQDFPWHDPPQGRPMSHTFQQKQQFQPFGGGIHAAQLVKPSPPPPAMSPQQVVMMGPLALMQGVRSPPPPGATSNLPHMVRSPQANSSPRTNGSSTPSPHHSSHDSGLEAEMMLASHGGPSSAPLSNAGDMRDSLVGVTGHEYEMAPLTPQDQLLKFLETL</sequence>
<gene>
    <name evidence="21" type="ORF">DSTB1V02_LOCUS13258</name>
</gene>
<dbReference type="CDD" id="cd15557">
    <property type="entry name" value="PHD_CBP_p300"/>
    <property type="match status" value="1"/>
</dbReference>
<evidence type="ECO:0000256" key="15">
    <source>
        <dbReference type="PROSITE-ProRule" id="PRU00203"/>
    </source>
</evidence>
<dbReference type="Pfam" id="PF23570">
    <property type="entry name" value="PHD_P300"/>
    <property type="match status" value="1"/>
</dbReference>
<dbReference type="InterPro" id="IPR036427">
    <property type="entry name" value="Bromodomain-like_sf"/>
</dbReference>
<dbReference type="InterPro" id="IPR001646">
    <property type="entry name" value="5peptide_repeat"/>
</dbReference>
<dbReference type="SMART" id="SM00551">
    <property type="entry name" value="ZnF_TAZ"/>
    <property type="match status" value="2"/>
</dbReference>
<evidence type="ECO:0000256" key="7">
    <source>
        <dbReference type="ARBA" id="ARBA00022833"/>
    </source>
</evidence>
<feature type="compositionally biased region" description="Polar residues" evidence="16">
    <location>
        <begin position="445"/>
        <end position="459"/>
    </location>
</feature>
<keyword evidence="8" id="KW-0156">Chromatin regulator</keyword>
<dbReference type="PROSITE" id="PS50014">
    <property type="entry name" value="BROMODOMAIN_2"/>
    <property type="match status" value="1"/>
</dbReference>
<feature type="zinc finger region" description="TAZ-type" evidence="15">
    <location>
        <begin position="1276"/>
        <end position="1355"/>
    </location>
</feature>
<evidence type="ECO:0000256" key="12">
    <source>
        <dbReference type="ARBA" id="ARBA00023242"/>
    </source>
</evidence>
<feature type="compositionally biased region" description="Polar residues" evidence="16">
    <location>
        <begin position="1449"/>
        <end position="1459"/>
    </location>
</feature>
<dbReference type="InterPro" id="IPR013083">
    <property type="entry name" value="Znf_RING/FYVE/PHD"/>
</dbReference>
<feature type="region of interest" description="Disordered" evidence="16">
    <location>
        <begin position="1364"/>
        <end position="1383"/>
    </location>
</feature>
<dbReference type="InterPro" id="IPR038547">
    <property type="entry name" value="RING_CBP-p300_sf"/>
</dbReference>
<dbReference type="InterPro" id="IPR003101">
    <property type="entry name" value="KIX_dom"/>
</dbReference>
<feature type="domain" description="CBP/p300-type HAT" evidence="20">
    <location>
        <begin position="824"/>
        <end position="1209"/>
    </location>
</feature>
<dbReference type="Pfam" id="PF13576">
    <property type="entry name" value="Pentapeptide_3"/>
    <property type="match status" value="1"/>
</dbReference>
<keyword evidence="6 15" id="KW-0863">Zinc-finger</keyword>
<dbReference type="PROSITE" id="PS00633">
    <property type="entry name" value="BROMODOMAIN_1"/>
    <property type="match status" value="1"/>
</dbReference>
<dbReference type="InterPro" id="IPR056484">
    <property type="entry name" value="PHD_P300"/>
</dbReference>
<feature type="domain" description="Bromo" evidence="17">
    <location>
        <begin position="596"/>
        <end position="668"/>
    </location>
</feature>
<comment type="catalytic activity">
    <reaction evidence="13">
        <text>L-lysyl-[protein] + acetyl-CoA = N(6)-acetyl-L-lysyl-[protein] + CoA + H(+)</text>
        <dbReference type="Rhea" id="RHEA:45948"/>
        <dbReference type="Rhea" id="RHEA-COMP:9752"/>
        <dbReference type="Rhea" id="RHEA-COMP:10731"/>
        <dbReference type="ChEBI" id="CHEBI:15378"/>
        <dbReference type="ChEBI" id="CHEBI:29969"/>
        <dbReference type="ChEBI" id="CHEBI:57287"/>
        <dbReference type="ChEBI" id="CHEBI:57288"/>
        <dbReference type="ChEBI" id="CHEBI:61930"/>
        <dbReference type="EC" id="2.3.1.48"/>
    </reaction>
</comment>
<feature type="domain" description="TAZ-type" evidence="18">
    <location>
        <begin position="1"/>
        <end position="53"/>
    </location>
</feature>
<dbReference type="GO" id="GO:0031490">
    <property type="term" value="F:chromatin DNA binding"/>
    <property type="evidence" value="ECO:0007669"/>
    <property type="project" value="TreeGrafter"/>
</dbReference>
<proteinExistence type="predicted"/>
<organism evidence="21">
    <name type="scientific">Darwinula stevensoni</name>
    <dbReference type="NCBI Taxonomy" id="69355"/>
    <lineage>
        <taxon>Eukaryota</taxon>
        <taxon>Metazoa</taxon>
        <taxon>Ecdysozoa</taxon>
        <taxon>Arthropoda</taxon>
        <taxon>Crustacea</taxon>
        <taxon>Oligostraca</taxon>
        <taxon>Ostracoda</taxon>
        <taxon>Podocopa</taxon>
        <taxon>Podocopida</taxon>
        <taxon>Darwinulocopina</taxon>
        <taxon>Darwinuloidea</taxon>
        <taxon>Darwinulidae</taxon>
        <taxon>Darwinula</taxon>
    </lineage>
</organism>
<dbReference type="CDD" id="cd05495">
    <property type="entry name" value="Bromo_cbp_like"/>
    <property type="match status" value="1"/>
</dbReference>
<feature type="region of interest" description="Disordered" evidence="16">
    <location>
        <begin position="57"/>
        <end position="78"/>
    </location>
</feature>
<dbReference type="PROSITE" id="PS50134">
    <property type="entry name" value="ZF_TAZ"/>
    <property type="match status" value="2"/>
</dbReference>
<dbReference type="InterPro" id="IPR036529">
    <property type="entry name" value="KIX_dom_sf"/>
</dbReference>
<evidence type="ECO:0000256" key="14">
    <source>
        <dbReference type="PROSITE-ProRule" id="PRU00035"/>
    </source>
</evidence>
<keyword evidence="12" id="KW-0539">Nucleus</keyword>
<keyword evidence="11" id="KW-0804">Transcription</keyword>
<dbReference type="InterPro" id="IPR000197">
    <property type="entry name" value="Znf_TAZ"/>
</dbReference>
<dbReference type="PANTHER" id="PTHR13808:SF1">
    <property type="entry name" value="HISTONE ACETYLTRANSFERASE"/>
    <property type="match status" value="1"/>
</dbReference>
<dbReference type="PRINTS" id="PR00503">
    <property type="entry name" value="BROMODOMAIN"/>
</dbReference>
<evidence type="ECO:0000256" key="16">
    <source>
        <dbReference type="SAM" id="MobiDB-lite"/>
    </source>
</evidence>
<dbReference type="Pfam" id="PF08214">
    <property type="entry name" value="HAT_KAT11"/>
    <property type="match status" value="1"/>
</dbReference>
<dbReference type="SUPFAM" id="SSF57933">
    <property type="entry name" value="TAZ domain"/>
    <property type="match status" value="2"/>
</dbReference>
<evidence type="ECO:0000256" key="13">
    <source>
        <dbReference type="ARBA" id="ARBA00048017"/>
    </source>
</evidence>
<feature type="compositionally biased region" description="Basic and acidic residues" evidence="16">
    <location>
        <begin position="489"/>
        <end position="508"/>
    </location>
</feature>
<dbReference type="FunFam" id="1.20.920.10:FF:000001">
    <property type="entry name" value="Histone acetyltransferase p300"/>
    <property type="match status" value="1"/>
</dbReference>
<dbReference type="Pfam" id="PF02172">
    <property type="entry name" value="KIX"/>
    <property type="match status" value="1"/>
</dbReference>
<dbReference type="EMBL" id="LR905490">
    <property type="protein sequence ID" value="CAD7253509.1"/>
    <property type="molecule type" value="Genomic_DNA"/>
</dbReference>
<accession>A0A7R9AGS3</accession>
<feature type="region of interest" description="Disordered" evidence="16">
    <location>
        <begin position="94"/>
        <end position="145"/>
    </location>
</feature>
<keyword evidence="10 14" id="KW-0103">Bromodomain</keyword>
<evidence type="ECO:0000313" key="21">
    <source>
        <dbReference type="EMBL" id="CAD7253509.1"/>
    </source>
</evidence>
<dbReference type="Proteomes" id="UP000677054">
    <property type="component" value="Unassembled WGS sequence"/>
</dbReference>
<dbReference type="GO" id="GO:0000123">
    <property type="term" value="C:histone acetyltransferase complex"/>
    <property type="evidence" value="ECO:0007669"/>
    <property type="project" value="TreeGrafter"/>
</dbReference>
<dbReference type="InterPro" id="IPR013178">
    <property type="entry name" value="Histone_AcTrfase_Rtt109/CBP"/>
</dbReference>
<dbReference type="Pfam" id="PF02135">
    <property type="entry name" value="zf-TAZ"/>
    <property type="match status" value="2"/>
</dbReference>